<dbReference type="RefSeq" id="WP_307042479.1">
    <property type="nucleotide sequence ID" value="NZ_JAUSYY010000001.1"/>
</dbReference>
<gene>
    <name evidence="1" type="ORF">QFZ26_002436</name>
</gene>
<proteinExistence type="predicted"/>
<dbReference type="EMBL" id="JAUSYY010000001">
    <property type="protein sequence ID" value="MDQ0894881.1"/>
    <property type="molecule type" value="Genomic_DNA"/>
</dbReference>
<sequence>MSDAELANLRERAALGDAEAAAQLVELAAERADAHELRVLAESGGTDEMDELVQLAAEHGDLDELRRLAATGNRDAAAVLDALYGADPTDDGT</sequence>
<protein>
    <submittedName>
        <fullName evidence="1">Fe-S cluster assembly iron-binding protein IscA</fullName>
    </submittedName>
</protein>
<keyword evidence="2" id="KW-1185">Reference proteome</keyword>
<evidence type="ECO:0000313" key="2">
    <source>
        <dbReference type="Proteomes" id="UP001239083"/>
    </source>
</evidence>
<accession>A0ABU0RCA7</accession>
<reference evidence="1 2" key="1">
    <citation type="submission" date="2023-07" db="EMBL/GenBank/DDBJ databases">
        <title>Comparative genomics of wheat-associated soil bacteria to identify genetic determinants of phenazine resistance.</title>
        <authorList>
            <person name="Mouncey N."/>
        </authorList>
    </citation>
    <scope>NUCLEOTIDE SEQUENCE [LARGE SCALE GENOMIC DNA]</scope>
    <source>
        <strain evidence="1 2">V3I3</strain>
    </source>
</reference>
<dbReference type="Proteomes" id="UP001239083">
    <property type="component" value="Unassembled WGS sequence"/>
</dbReference>
<evidence type="ECO:0000313" key="1">
    <source>
        <dbReference type="EMBL" id="MDQ0894881.1"/>
    </source>
</evidence>
<comment type="caution">
    <text evidence="1">The sequence shown here is derived from an EMBL/GenBank/DDBJ whole genome shotgun (WGS) entry which is preliminary data.</text>
</comment>
<organism evidence="1 2">
    <name type="scientific">Agromyces ramosus</name>
    <dbReference type="NCBI Taxonomy" id="33879"/>
    <lineage>
        <taxon>Bacteria</taxon>
        <taxon>Bacillati</taxon>
        <taxon>Actinomycetota</taxon>
        <taxon>Actinomycetes</taxon>
        <taxon>Micrococcales</taxon>
        <taxon>Microbacteriaceae</taxon>
        <taxon>Agromyces</taxon>
    </lineage>
</organism>
<name>A0ABU0RCA7_9MICO</name>